<keyword evidence="2" id="KW-1185">Reference proteome</keyword>
<dbReference type="OrthoDB" id="5751334at2"/>
<dbReference type="Proteomes" id="UP000070299">
    <property type="component" value="Unassembled WGS sequence"/>
</dbReference>
<evidence type="ECO:0000313" key="1">
    <source>
        <dbReference type="EMBL" id="KXI27763.1"/>
    </source>
</evidence>
<sequence length="485" mass="55498">MHGPMGESSYTKEVTSVIKYIHSNTSVKDSMYEHAALYFIDADKEIAKKQHLTAQVKEARVALENANSKDKTKLAVELQSAEYLLNEETKIQKLAQQERQERVYKLCESILLLSEGCDYQDTQTDSAKFLGTLLLLSPHEGAKLPELHQKLKPAYKGVLALRLLDKLLDEEIITNSYILQKYQDELRFSEEEKGMSVFQRDVCVPIILAALIQDIGLQHPLAQLILKGPEGNLDEYRVLENDDRIALLKINYQQSLNYLIHGVGLVTYRGNSREEKKLFDENEKARLQFTKSLLTDSIKPKMAEGNLLKIPQIYASVVFSTKKESNLNNLPKATLVLDKAAQMKSINAEATQHFISIVGHFPQGFGITYIPKDRENQDLERYEYAIVFALNPKNPFVPVCRTATRHLTFNSVGKRIVVPIENNLYFATTRKKFSVISPERLEAILSKLCSNFAERKNLDLIPSHWNPYSYFCFTKFQNLWKKSKQ</sequence>
<reference evidence="2" key="1">
    <citation type="submission" date="2016-02" db="EMBL/GenBank/DDBJ databases">
        <authorList>
            <person name="Schultz-Johansen M."/>
            <person name="Glaring M.A."/>
            <person name="Bech P.K."/>
            <person name="Stougaard P."/>
        </authorList>
    </citation>
    <scope>NUCLEOTIDE SEQUENCE [LARGE SCALE GENOMIC DNA]</scope>
    <source>
        <strain evidence="2">S66</strain>
    </source>
</reference>
<organism evidence="1 2">
    <name type="scientific">Paraglaciecola hydrolytica</name>
    <dbReference type="NCBI Taxonomy" id="1799789"/>
    <lineage>
        <taxon>Bacteria</taxon>
        <taxon>Pseudomonadati</taxon>
        <taxon>Pseudomonadota</taxon>
        <taxon>Gammaproteobacteria</taxon>
        <taxon>Alteromonadales</taxon>
        <taxon>Alteromonadaceae</taxon>
        <taxon>Paraglaciecola</taxon>
    </lineage>
</organism>
<dbReference type="AlphaFoldDB" id="A0A148KN66"/>
<dbReference type="RefSeq" id="WP_068379230.1">
    <property type="nucleotide sequence ID" value="NZ_LSNE01000009.1"/>
</dbReference>
<protein>
    <submittedName>
        <fullName evidence="1">Uncharacterized protein</fullName>
    </submittedName>
</protein>
<name>A0A148KN66_9ALTE</name>
<accession>A0A148KN66</accession>
<comment type="caution">
    <text evidence="1">The sequence shown here is derived from an EMBL/GenBank/DDBJ whole genome shotgun (WGS) entry which is preliminary data.</text>
</comment>
<evidence type="ECO:0000313" key="2">
    <source>
        <dbReference type="Proteomes" id="UP000070299"/>
    </source>
</evidence>
<gene>
    <name evidence="1" type="ORF">AX660_19670</name>
</gene>
<dbReference type="EMBL" id="LSNE01000009">
    <property type="protein sequence ID" value="KXI27763.1"/>
    <property type="molecule type" value="Genomic_DNA"/>
</dbReference>
<proteinExistence type="predicted"/>